<dbReference type="GeneID" id="73337345"/>
<sequence>MSSQIEYNQMPREPAPAVLSEQKISSQQPVCSLPSAISILTMSVLGFPSSLVIVGPESADDDGSISEPARWRRWRSKLKKIRPNPSPSSIFLRRLLSAAVSAPASVATNAASAAAAAVKSYRNVTRRRHFWVSFPSRHTRKMVNAVDVTFCSHWESAVVSGANIYQGIEFHARDSVTFFIVLIWYLDSLLFFSPRTDSGRLVQRRRPRLRHYIEISERRSSARIRVFLINHSIYIFTTWSEHPW</sequence>
<protein>
    <submittedName>
        <fullName evidence="2">Uncharacterized protein</fullName>
    </submittedName>
</protein>
<evidence type="ECO:0000256" key="1">
    <source>
        <dbReference type="SAM" id="MobiDB-lite"/>
    </source>
</evidence>
<accession>A0A9Q8WCQ5</accession>
<name>A0A9Q8WCQ5_9PEZI</name>
<dbReference type="Proteomes" id="UP000830671">
    <property type="component" value="Chromosome 2"/>
</dbReference>
<evidence type="ECO:0000313" key="3">
    <source>
        <dbReference type="Proteomes" id="UP000830671"/>
    </source>
</evidence>
<evidence type="ECO:0000313" key="2">
    <source>
        <dbReference type="EMBL" id="UQC77840.1"/>
    </source>
</evidence>
<keyword evidence="3" id="KW-1185">Reference proteome</keyword>
<dbReference type="RefSeq" id="XP_049139478.1">
    <property type="nucleotide sequence ID" value="XM_049282335.1"/>
</dbReference>
<feature type="region of interest" description="Disordered" evidence="1">
    <location>
        <begin position="1"/>
        <end position="21"/>
    </location>
</feature>
<dbReference type="KEGG" id="clup:CLUP02_03312"/>
<dbReference type="AlphaFoldDB" id="A0A9Q8WCQ5"/>
<dbReference type="EMBL" id="CP019474">
    <property type="protein sequence ID" value="UQC77840.1"/>
    <property type="molecule type" value="Genomic_DNA"/>
</dbReference>
<reference evidence="2" key="1">
    <citation type="journal article" date="2021" name="Mol. Plant Microbe Interact.">
        <title>Complete Genome Sequence of the Plant-Pathogenic Fungus Colletotrichum lupini.</title>
        <authorList>
            <person name="Baroncelli R."/>
            <person name="Pensec F."/>
            <person name="Da Lio D."/>
            <person name="Boufleur T."/>
            <person name="Vicente I."/>
            <person name="Sarrocco S."/>
            <person name="Picot A."/>
            <person name="Baraldi E."/>
            <person name="Sukno S."/>
            <person name="Thon M."/>
            <person name="Le Floch G."/>
        </authorList>
    </citation>
    <scope>NUCLEOTIDE SEQUENCE</scope>
    <source>
        <strain evidence="2">IMI 504893</strain>
    </source>
</reference>
<gene>
    <name evidence="2" type="ORF">CLUP02_03312</name>
</gene>
<proteinExistence type="predicted"/>
<organism evidence="2 3">
    <name type="scientific">Colletotrichum lupini</name>
    <dbReference type="NCBI Taxonomy" id="145971"/>
    <lineage>
        <taxon>Eukaryota</taxon>
        <taxon>Fungi</taxon>
        <taxon>Dikarya</taxon>
        <taxon>Ascomycota</taxon>
        <taxon>Pezizomycotina</taxon>
        <taxon>Sordariomycetes</taxon>
        <taxon>Hypocreomycetidae</taxon>
        <taxon>Glomerellales</taxon>
        <taxon>Glomerellaceae</taxon>
        <taxon>Colletotrichum</taxon>
        <taxon>Colletotrichum acutatum species complex</taxon>
    </lineage>
</organism>